<dbReference type="Pfam" id="PF08448">
    <property type="entry name" value="PAS_4"/>
    <property type="match status" value="1"/>
</dbReference>
<evidence type="ECO:0000256" key="9">
    <source>
        <dbReference type="SAM" id="MobiDB-lite"/>
    </source>
</evidence>
<dbReference type="PRINTS" id="PR00344">
    <property type="entry name" value="BCTRLSENSOR"/>
</dbReference>
<dbReference type="PANTHER" id="PTHR43065:SF10">
    <property type="entry name" value="PEROXIDE STRESS-ACTIVATED HISTIDINE KINASE MAK3"/>
    <property type="match status" value="1"/>
</dbReference>
<feature type="compositionally biased region" description="Basic and acidic residues" evidence="9">
    <location>
        <begin position="74"/>
        <end position="92"/>
    </location>
</feature>
<dbReference type="PATRIC" id="fig|1121439.3.peg.1961"/>
<sequence length="587" mass="63118">MDIQAENKGSGAAGVMAVAAMLVVAASLIFMAWDGVRRQQELLDRHLTLTAGVVSRGVQVHLMRRLRPAMPHPGPERHDERGPRLGQREPPPDKSFLGLGPLADEFFRETVQGSDVRWLGLVTADGRPLVAFGEQDMGGPPKIPREALAAMAAGQPWHGFVPMGERRVFLSLERAARPLSQLCSIDPALGCTPAEAETVHFALGLGAEEYLRISAEETRAAMYQTGFILLASSLFLFLASAYARRRETGQRLARLERFNSRLLDTMPDGLLTLDGEGRVDAANQSALALLGRPAEELIGRDVRDVLPEAAASDEAARTAMAGGHRLEIIARALGEPGEGRGRIMLLRDRTAESALEERLKSAEKLAAVGRMAAAVAHEVRNPLSSLRGFAQFFAKKLSGQKPDEDYAATMVREADRLNKVITDLLFLARPRAKSLSAVPVRAAAENVARLLALDAEEHGAEINVEVEDAAVLADADGLSQVLLNLVLNALAALPEHGGTVRILATREGPLTRLTVADNGRGMDETERERALEPFFTTRQGGTGLGLSIVQGIVESWGGRLEIESAPDEGTRAHIILNAAAEGSENHG</sequence>
<name>S7ULE7_9BACT</name>
<dbReference type="Proteomes" id="UP000014975">
    <property type="component" value="Unassembled WGS sequence"/>
</dbReference>
<evidence type="ECO:0000259" key="11">
    <source>
        <dbReference type="PROSITE" id="PS50109"/>
    </source>
</evidence>
<accession>S7ULE7</accession>
<evidence type="ECO:0000256" key="6">
    <source>
        <dbReference type="ARBA" id="ARBA00022777"/>
    </source>
</evidence>
<dbReference type="PANTHER" id="PTHR43065">
    <property type="entry name" value="SENSOR HISTIDINE KINASE"/>
    <property type="match status" value="1"/>
</dbReference>
<dbReference type="SMART" id="SM00388">
    <property type="entry name" value="HisKA"/>
    <property type="match status" value="1"/>
</dbReference>
<dbReference type="NCBIfam" id="TIGR00229">
    <property type="entry name" value="sensory_box"/>
    <property type="match status" value="1"/>
</dbReference>
<dbReference type="EMBL" id="ATHI01000026">
    <property type="protein sequence ID" value="EPR33163.1"/>
    <property type="molecule type" value="Genomic_DNA"/>
</dbReference>
<evidence type="ECO:0000256" key="8">
    <source>
        <dbReference type="ARBA" id="ARBA00023012"/>
    </source>
</evidence>
<dbReference type="PROSITE" id="PS50112">
    <property type="entry name" value="PAS"/>
    <property type="match status" value="1"/>
</dbReference>
<evidence type="ECO:0000256" key="7">
    <source>
        <dbReference type="ARBA" id="ARBA00022840"/>
    </source>
</evidence>
<proteinExistence type="predicted"/>
<evidence type="ECO:0000256" key="1">
    <source>
        <dbReference type="ARBA" id="ARBA00000085"/>
    </source>
</evidence>
<dbReference type="Gene3D" id="3.30.450.20">
    <property type="entry name" value="PAS domain"/>
    <property type="match status" value="1"/>
</dbReference>
<keyword evidence="8" id="KW-0902">Two-component regulatory system</keyword>
<keyword evidence="14" id="KW-1185">Reference proteome</keyword>
<dbReference type="CDD" id="cd00130">
    <property type="entry name" value="PAS"/>
    <property type="match status" value="1"/>
</dbReference>
<dbReference type="EC" id="2.7.13.3" evidence="2"/>
<evidence type="ECO:0000256" key="2">
    <source>
        <dbReference type="ARBA" id="ARBA00012438"/>
    </source>
</evidence>
<comment type="caution">
    <text evidence="13">The sequence shown here is derived from an EMBL/GenBank/DDBJ whole genome shotgun (WGS) entry which is preliminary data.</text>
</comment>
<dbReference type="InterPro" id="IPR035965">
    <property type="entry name" value="PAS-like_dom_sf"/>
</dbReference>
<evidence type="ECO:0000256" key="5">
    <source>
        <dbReference type="ARBA" id="ARBA00022741"/>
    </source>
</evidence>
<dbReference type="Pfam" id="PF00512">
    <property type="entry name" value="HisKA"/>
    <property type="match status" value="1"/>
</dbReference>
<keyword evidence="4" id="KW-0808">Transferase</keyword>
<dbReference type="Gene3D" id="3.30.565.10">
    <property type="entry name" value="Histidine kinase-like ATPase, C-terminal domain"/>
    <property type="match status" value="1"/>
</dbReference>
<dbReference type="InterPro" id="IPR000014">
    <property type="entry name" value="PAS"/>
</dbReference>
<keyword evidence="10" id="KW-1133">Transmembrane helix</keyword>
<dbReference type="SUPFAM" id="SSF55785">
    <property type="entry name" value="PYP-like sensor domain (PAS domain)"/>
    <property type="match status" value="1"/>
</dbReference>
<dbReference type="InterPro" id="IPR003594">
    <property type="entry name" value="HATPase_dom"/>
</dbReference>
<keyword evidence="10" id="KW-0472">Membrane</keyword>
<evidence type="ECO:0000259" key="12">
    <source>
        <dbReference type="PROSITE" id="PS50112"/>
    </source>
</evidence>
<dbReference type="InterPro" id="IPR003661">
    <property type="entry name" value="HisK_dim/P_dom"/>
</dbReference>
<organism evidence="13 14">
    <name type="scientific">Alkalidesulfovibrio alkalitolerans DSM 16529</name>
    <dbReference type="NCBI Taxonomy" id="1121439"/>
    <lineage>
        <taxon>Bacteria</taxon>
        <taxon>Pseudomonadati</taxon>
        <taxon>Thermodesulfobacteriota</taxon>
        <taxon>Desulfovibrionia</taxon>
        <taxon>Desulfovibrionales</taxon>
        <taxon>Desulfovibrionaceae</taxon>
        <taxon>Alkalidesulfovibrio</taxon>
    </lineage>
</organism>
<dbReference type="SMART" id="SM00091">
    <property type="entry name" value="PAS"/>
    <property type="match status" value="1"/>
</dbReference>
<dbReference type="InterPro" id="IPR036097">
    <property type="entry name" value="HisK_dim/P_sf"/>
</dbReference>
<dbReference type="PROSITE" id="PS50109">
    <property type="entry name" value="HIS_KIN"/>
    <property type="match status" value="1"/>
</dbReference>
<dbReference type="InterPro" id="IPR013656">
    <property type="entry name" value="PAS_4"/>
</dbReference>
<dbReference type="CDD" id="cd00082">
    <property type="entry name" value="HisKA"/>
    <property type="match status" value="1"/>
</dbReference>
<dbReference type="Gene3D" id="1.10.287.130">
    <property type="match status" value="1"/>
</dbReference>
<dbReference type="InterPro" id="IPR004358">
    <property type="entry name" value="Sig_transdc_His_kin-like_C"/>
</dbReference>
<dbReference type="Pfam" id="PF02518">
    <property type="entry name" value="HATPase_c"/>
    <property type="match status" value="1"/>
</dbReference>
<gene>
    <name evidence="13" type="ORF">dsat_0604</name>
</gene>
<feature type="region of interest" description="Disordered" evidence="9">
    <location>
        <begin position="66"/>
        <end position="94"/>
    </location>
</feature>
<comment type="catalytic activity">
    <reaction evidence="1">
        <text>ATP + protein L-histidine = ADP + protein N-phospho-L-histidine.</text>
        <dbReference type="EC" id="2.7.13.3"/>
    </reaction>
</comment>
<dbReference type="AlphaFoldDB" id="S7ULE7"/>
<reference evidence="13 14" key="1">
    <citation type="journal article" date="2013" name="Genome Announc.">
        <title>Draft genome sequences for three mercury-methylating, sulfate-reducing bacteria.</title>
        <authorList>
            <person name="Brown S.D."/>
            <person name="Hurt R.A.Jr."/>
            <person name="Gilmour C.C."/>
            <person name="Elias D.A."/>
        </authorList>
    </citation>
    <scope>NUCLEOTIDE SEQUENCE [LARGE SCALE GENOMIC DNA]</scope>
    <source>
        <strain evidence="13 14">DSM 16529</strain>
    </source>
</reference>
<dbReference type="SUPFAM" id="SSF55874">
    <property type="entry name" value="ATPase domain of HSP90 chaperone/DNA topoisomerase II/histidine kinase"/>
    <property type="match status" value="1"/>
</dbReference>
<keyword evidence="6 13" id="KW-0418">Kinase</keyword>
<dbReference type="GO" id="GO:0005524">
    <property type="term" value="F:ATP binding"/>
    <property type="evidence" value="ECO:0007669"/>
    <property type="project" value="UniProtKB-KW"/>
</dbReference>
<evidence type="ECO:0000313" key="13">
    <source>
        <dbReference type="EMBL" id="EPR33163.1"/>
    </source>
</evidence>
<feature type="domain" description="Histidine kinase" evidence="11">
    <location>
        <begin position="374"/>
        <end position="580"/>
    </location>
</feature>
<dbReference type="InterPro" id="IPR005467">
    <property type="entry name" value="His_kinase_dom"/>
</dbReference>
<dbReference type="SMART" id="SM00387">
    <property type="entry name" value="HATPase_c"/>
    <property type="match status" value="1"/>
</dbReference>
<dbReference type="SUPFAM" id="SSF47384">
    <property type="entry name" value="Homodimeric domain of signal transducing histidine kinase"/>
    <property type="match status" value="1"/>
</dbReference>
<keyword evidence="5" id="KW-0547">Nucleotide-binding</keyword>
<evidence type="ECO:0000256" key="10">
    <source>
        <dbReference type="SAM" id="Phobius"/>
    </source>
</evidence>
<feature type="transmembrane region" description="Helical" evidence="10">
    <location>
        <begin position="12"/>
        <end position="33"/>
    </location>
</feature>
<protein>
    <recommendedName>
        <fullName evidence="2">histidine kinase</fullName>
        <ecNumber evidence="2">2.7.13.3</ecNumber>
    </recommendedName>
</protein>
<feature type="domain" description="PAS" evidence="12">
    <location>
        <begin position="255"/>
        <end position="306"/>
    </location>
</feature>
<dbReference type="STRING" id="1121439.dsat_0604"/>
<keyword evidence="3" id="KW-0597">Phosphoprotein</keyword>
<evidence type="ECO:0000256" key="4">
    <source>
        <dbReference type="ARBA" id="ARBA00022679"/>
    </source>
</evidence>
<dbReference type="InterPro" id="IPR036890">
    <property type="entry name" value="HATPase_C_sf"/>
</dbReference>
<dbReference type="eggNOG" id="COG3852">
    <property type="taxonomic scope" value="Bacteria"/>
</dbReference>
<evidence type="ECO:0000256" key="3">
    <source>
        <dbReference type="ARBA" id="ARBA00022553"/>
    </source>
</evidence>
<keyword evidence="10" id="KW-0812">Transmembrane</keyword>
<dbReference type="GO" id="GO:0000155">
    <property type="term" value="F:phosphorelay sensor kinase activity"/>
    <property type="evidence" value="ECO:0007669"/>
    <property type="project" value="InterPro"/>
</dbReference>
<evidence type="ECO:0000313" key="14">
    <source>
        <dbReference type="Proteomes" id="UP000014975"/>
    </source>
</evidence>
<feature type="transmembrane region" description="Helical" evidence="10">
    <location>
        <begin position="221"/>
        <end position="243"/>
    </location>
</feature>
<keyword evidence="7" id="KW-0067">ATP-binding</keyword>